<name>A0A6C0F0V5_9ZZZZ</name>
<dbReference type="EMBL" id="MN738983">
    <property type="protein sequence ID" value="QHT34030.1"/>
    <property type="molecule type" value="Genomic_DNA"/>
</dbReference>
<protein>
    <submittedName>
        <fullName evidence="1">Uncharacterized protein</fullName>
    </submittedName>
</protein>
<proteinExistence type="predicted"/>
<reference evidence="1" key="1">
    <citation type="journal article" date="2020" name="Nature">
        <title>Giant virus diversity and host interactions through global metagenomics.</title>
        <authorList>
            <person name="Schulz F."/>
            <person name="Roux S."/>
            <person name="Paez-Espino D."/>
            <person name="Jungbluth S."/>
            <person name="Walsh D.A."/>
            <person name="Denef V.J."/>
            <person name="McMahon K.D."/>
            <person name="Konstantinidis K.T."/>
            <person name="Eloe-Fadrosh E.A."/>
            <person name="Kyrpides N.C."/>
            <person name="Woyke T."/>
        </authorList>
    </citation>
    <scope>NUCLEOTIDE SEQUENCE</scope>
    <source>
        <strain evidence="1">GVMAG-M-3300009161-52</strain>
    </source>
</reference>
<sequence>MSDSDSDNEYANAKAARKESVGKIAFIIYPPEKQNDPPLNLNLGFKIKYDDPVIKLIGPDTEEAIRDLNTVLPIGLKCVKVKTTNICCGNVVFIVILESQQHRVFPWSIIPRYWNCECGGIYSHIC</sequence>
<dbReference type="AlphaFoldDB" id="A0A6C0F0V5"/>
<evidence type="ECO:0000313" key="1">
    <source>
        <dbReference type="EMBL" id="QHT34030.1"/>
    </source>
</evidence>
<organism evidence="1">
    <name type="scientific">viral metagenome</name>
    <dbReference type="NCBI Taxonomy" id="1070528"/>
    <lineage>
        <taxon>unclassified sequences</taxon>
        <taxon>metagenomes</taxon>
        <taxon>organismal metagenomes</taxon>
    </lineage>
</organism>
<accession>A0A6C0F0V5</accession>